<organism evidence="1 2">
    <name type="scientific">Herbaspirillum aquaticum</name>
    <dbReference type="NCBI Taxonomy" id="568783"/>
    <lineage>
        <taxon>Bacteria</taxon>
        <taxon>Pseudomonadati</taxon>
        <taxon>Pseudomonadota</taxon>
        <taxon>Betaproteobacteria</taxon>
        <taxon>Burkholderiales</taxon>
        <taxon>Oxalobacteraceae</taxon>
        <taxon>Herbaspirillum</taxon>
    </lineage>
</organism>
<dbReference type="PIRSF" id="PIRSF016897">
    <property type="entry name" value="GlpP"/>
    <property type="match status" value="1"/>
</dbReference>
<dbReference type="Pfam" id="PF04309">
    <property type="entry name" value="G3P_antiterm"/>
    <property type="match status" value="1"/>
</dbReference>
<keyword evidence="2" id="KW-1185">Reference proteome</keyword>
<sequence>MAALYGTAPLPVFLDSAAEVGILAHVELSELQAVMTTLHSAGKFILLNMDTCEGLAHDKAAIDYLAGIGVAGLVSTRVATLLRASRAGMITMQKVFVTDRTTWPRSLKALEQSAPNLVQLMPAPMLSRLGAADREQLPPIVAAGFVSNEKEARAALAAGAIALSTSEQRLWKLPAGALGAP</sequence>
<dbReference type="Gene3D" id="3.20.20.70">
    <property type="entry name" value="Aldolase class I"/>
    <property type="match status" value="1"/>
</dbReference>
<dbReference type="AlphaFoldDB" id="A0A225T0A5"/>
<evidence type="ECO:0000313" key="2">
    <source>
        <dbReference type="Proteomes" id="UP000214747"/>
    </source>
</evidence>
<dbReference type="Proteomes" id="UP000214747">
    <property type="component" value="Unassembled WGS sequence"/>
</dbReference>
<comment type="caution">
    <text evidence="1">The sequence shown here is derived from an EMBL/GenBank/DDBJ whole genome shotgun (WGS) entry which is preliminary data.</text>
</comment>
<reference evidence="1 2" key="1">
    <citation type="journal article" date="2010" name="Int. J. Syst. Evol. Microbiol.">
        <title>Reclassification of Herbaspirillum putei as a later heterotypic synonym of Herbaspirillum huttiense, with the description of H. huttiense subsp. huttiense subsp. nov. and H. huttiense subsp. putei subsp. nov., comb. nov., and description of Herbaspirillum aquaticum sp. nov.</title>
        <authorList>
            <person name="Dobritsa A.P."/>
            <person name="Reddy M.C."/>
            <person name="Samadpour M."/>
        </authorList>
    </citation>
    <scope>NUCLEOTIDE SEQUENCE [LARGE SCALE GENOMIC DNA]</scope>
    <source>
        <strain evidence="1 2">IEH 4430</strain>
    </source>
</reference>
<evidence type="ECO:0000313" key="1">
    <source>
        <dbReference type="EMBL" id="OWY36967.1"/>
    </source>
</evidence>
<dbReference type="PANTHER" id="PTHR35787">
    <property type="entry name" value="GLYCEROL UPTAKE OPERON ANTITERMINATOR REGULATORY PROTEIN"/>
    <property type="match status" value="1"/>
</dbReference>
<dbReference type="EMBL" id="NJGV01000001">
    <property type="protein sequence ID" value="OWY36967.1"/>
    <property type="molecule type" value="Genomic_DNA"/>
</dbReference>
<proteinExistence type="predicted"/>
<dbReference type="InterPro" id="IPR013785">
    <property type="entry name" value="Aldolase_TIM"/>
</dbReference>
<protein>
    <submittedName>
        <fullName evidence="1">Transcriptional regulator</fullName>
    </submittedName>
</protein>
<gene>
    <name evidence="1" type="ORF">CEJ45_02125</name>
</gene>
<dbReference type="SUPFAM" id="SSF110391">
    <property type="entry name" value="GlpP-like"/>
    <property type="match status" value="1"/>
</dbReference>
<dbReference type="InterPro" id="IPR006699">
    <property type="entry name" value="GlpP"/>
</dbReference>
<name>A0A225T0A5_9BURK</name>
<dbReference type="GO" id="GO:0006071">
    <property type="term" value="P:glycerol metabolic process"/>
    <property type="evidence" value="ECO:0007669"/>
    <property type="project" value="InterPro"/>
</dbReference>
<dbReference type="GO" id="GO:0006355">
    <property type="term" value="P:regulation of DNA-templated transcription"/>
    <property type="evidence" value="ECO:0007669"/>
    <property type="project" value="InterPro"/>
</dbReference>
<dbReference type="PANTHER" id="PTHR35787:SF1">
    <property type="entry name" value="GLYCEROL UPTAKE OPERON ANTITERMINATOR REGULATORY PROTEIN"/>
    <property type="match status" value="1"/>
</dbReference>
<accession>A0A225T0A5</accession>